<gene>
    <name evidence="2" type="ORF">GVT53_17670</name>
</gene>
<dbReference type="RefSeq" id="WP_166249807.1">
    <property type="nucleotide sequence ID" value="NZ_CP049616.1"/>
</dbReference>
<dbReference type="KEGG" id="mut:GVT53_17670"/>
<dbReference type="AlphaFoldDB" id="A0A6G7J6E3"/>
<evidence type="ECO:0000313" key="3">
    <source>
        <dbReference type="Proteomes" id="UP000502928"/>
    </source>
</evidence>
<protein>
    <submittedName>
        <fullName evidence="2">Uncharacterized protein</fullName>
    </submittedName>
</protein>
<feature type="transmembrane region" description="Helical" evidence="1">
    <location>
        <begin position="6"/>
        <end position="26"/>
    </location>
</feature>
<organism evidence="2 3">
    <name type="scientific">Flagellimonas oceani</name>
    <dbReference type="NCBI Taxonomy" id="2698672"/>
    <lineage>
        <taxon>Bacteria</taxon>
        <taxon>Pseudomonadati</taxon>
        <taxon>Bacteroidota</taxon>
        <taxon>Flavobacteriia</taxon>
        <taxon>Flavobacteriales</taxon>
        <taxon>Flavobacteriaceae</taxon>
        <taxon>Flagellimonas</taxon>
    </lineage>
</organism>
<dbReference type="Proteomes" id="UP000502928">
    <property type="component" value="Chromosome"/>
</dbReference>
<name>A0A6G7J6E3_9FLAO</name>
<evidence type="ECO:0000256" key="1">
    <source>
        <dbReference type="SAM" id="Phobius"/>
    </source>
</evidence>
<keyword evidence="1" id="KW-0472">Membrane</keyword>
<reference evidence="2 3" key="1">
    <citation type="submission" date="2020-02" db="EMBL/GenBank/DDBJ databases">
        <title>Complete genome of Muricauda sp. 501str8.</title>
        <authorList>
            <person name="Dong B."/>
            <person name="Zhu S."/>
            <person name="Yang J."/>
            <person name="Chen J."/>
        </authorList>
    </citation>
    <scope>NUCLEOTIDE SEQUENCE [LARGE SCALE GENOMIC DNA]</scope>
    <source>
        <strain evidence="2 3">501str8</strain>
    </source>
</reference>
<evidence type="ECO:0000313" key="2">
    <source>
        <dbReference type="EMBL" id="QII46433.1"/>
    </source>
</evidence>
<dbReference type="EMBL" id="CP049616">
    <property type="protein sequence ID" value="QII46433.1"/>
    <property type="molecule type" value="Genomic_DNA"/>
</dbReference>
<keyword evidence="3" id="KW-1185">Reference proteome</keyword>
<keyword evidence="1" id="KW-1133">Transmembrane helix</keyword>
<sequence>MKGKYFIGTIIAIFLVIVVLITYKLLDYYPREEIYVHIEDTDSFPIIINLYNNEHIEMSPIENPERYSYGSNSTNKTITLDSLTQFFRHMAPPQIIEHDVYVVQQNLNGKKRVIPVKLAYVLVD</sequence>
<accession>A0A6G7J6E3</accession>
<keyword evidence="1" id="KW-0812">Transmembrane</keyword>
<proteinExistence type="predicted"/>